<feature type="region of interest" description="Disordered" evidence="1">
    <location>
        <begin position="404"/>
        <end position="459"/>
    </location>
</feature>
<protein>
    <recommendedName>
        <fullName evidence="2">DUF7924 domain-containing protein</fullName>
    </recommendedName>
</protein>
<dbReference type="PANTHER" id="PTHR42470">
    <property type="entry name" value="VAST DOMAIN-CONTAINING PROTEIN"/>
    <property type="match status" value="1"/>
</dbReference>
<evidence type="ECO:0000259" key="2">
    <source>
        <dbReference type="Pfam" id="PF25545"/>
    </source>
</evidence>
<evidence type="ECO:0000313" key="3">
    <source>
        <dbReference type="EMBL" id="USW59685.1"/>
    </source>
</evidence>
<reference evidence="3" key="1">
    <citation type="submission" date="2022-06" db="EMBL/GenBank/DDBJ databases">
        <title>Complete genome sequences of two strains of the flax pathogen Septoria linicola.</title>
        <authorList>
            <person name="Lapalu N."/>
            <person name="Simon A."/>
            <person name="Demenou B."/>
            <person name="Paumier D."/>
            <person name="Guillot M.-P."/>
            <person name="Gout L."/>
            <person name="Valade R."/>
        </authorList>
    </citation>
    <scope>NUCLEOTIDE SEQUENCE</scope>
    <source>
        <strain evidence="3">SE15195</strain>
    </source>
</reference>
<dbReference type="PANTHER" id="PTHR42470:SF1">
    <property type="entry name" value="VAST DOMAIN-CONTAINING PROTEIN"/>
    <property type="match status" value="1"/>
</dbReference>
<feature type="compositionally biased region" description="Gly residues" evidence="1">
    <location>
        <begin position="61"/>
        <end position="96"/>
    </location>
</feature>
<gene>
    <name evidence="3" type="ORF">Slin15195_G130040</name>
</gene>
<feature type="compositionally biased region" description="Low complexity" evidence="1">
    <location>
        <begin position="404"/>
        <end position="415"/>
    </location>
</feature>
<feature type="domain" description="DUF7924" evidence="2">
    <location>
        <begin position="200"/>
        <end position="378"/>
    </location>
</feature>
<name>A0A9Q9ER14_9PEZI</name>
<dbReference type="InterPro" id="IPR057684">
    <property type="entry name" value="DUF7924"/>
</dbReference>
<dbReference type="EMBL" id="CP099432">
    <property type="protein sequence ID" value="USW59685.1"/>
    <property type="molecule type" value="Genomic_DNA"/>
</dbReference>
<evidence type="ECO:0000313" key="4">
    <source>
        <dbReference type="Proteomes" id="UP001056384"/>
    </source>
</evidence>
<dbReference type="Pfam" id="PF25545">
    <property type="entry name" value="DUF7924"/>
    <property type="match status" value="1"/>
</dbReference>
<organism evidence="3 4">
    <name type="scientific">Septoria linicola</name>
    <dbReference type="NCBI Taxonomy" id="215465"/>
    <lineage>
        <taxon>Eukaryota</taxon>
        <taxon>Fungi</taxon>
        <taxon>Dikarya</taxon>
        <taxon>Ascomycota</taxon>
        <taxon>Pezizomycotina</taxon>
        <taxon>Dothideomycetes</taxon>
        <taxon>Dothideomycetidae</taxon>
        <taxon>Mycosphaerellales</taxon>
        <taxon>Mycosphaerellaceae</taxon>
        <taxon>Septoria</taxon>
    </lineage>
</organism>
<feature type="compositionally biased region" description="Low complexity" evidence="1">
    <location>
        <begin position="14"/>
        <end position="32"/>
    </location>
</feature>
<dbReference type="AlphaFoldDB" id="A0A9Q9ER14"/>
<feature type="region of interest" description="Disordered" evidence="1">
    <location>
        <begin position="1"/>
        <end position="96"/>
    </location>
</feature>
<feature type="compositionally biased region" description="Low complexity" evidence="1">
    <location>
        <begin position="50"/>
        <end position="60"/>
    </location>
</feature>
<proteinExistence type="predicted"/>
<accession>A0A9Q9ER14</accession>
<keyword evidence="4" id="KW-1185">Reference proteome</keyword>
<sequence length="459" mass="49157">MPLGKRKRAVSDCTGEGATSATSATTPPLTAENLALLEDMTGTAKKTAVSRSSAGNSGASSSGGGRTGRGGGGGGGSGGAAQSGRRGSGSAGSSATGGGHHFRLTFFSINVQDGRQTWPQSLADLVDLLRNTPYEPASPNAKHVTQAGRVAPGMSEADGINVMERHLVGVDALSLSDVAMEKVRLCRNANLDRAYVPEPEDRVAKDILPPLEQPQPDTLLGYLNHEEATKMDLDPALTAQEELHSRSFRISAAAQYPFFTCQWKSPMNKGTHYQARLQSARDGAAIVQFLHHFYSYADDRDPDPVDTCHFSATCDMESVVVYVHWRNVTPEGVVRLEMQRVCEAFCWRQDQVADVRRFIRNLVAHAQGPRLVRVKAALAVLTAKYSQQSCSLLTLPQRAAATTAARSDSASAATAPMPPTPTNLPQSPDVPSHRPHKRVRAELDDDAVHLGAEVDQDVT</sequence>
<dbReference type="OrthoDB" id="5426775at2759"/>
<evidence type="ECO:0000256" key="1">
    <source>
        <dbReference type="SAM" id="MobiDB-lite"/>
    </source>
</evidence>
<dbReference type="Proteomes" id="UP001056384">
    <property type="component" value="Chromosome 15"/>
</dbReference>